<comment type="caution">
    <text evidence="2">The sequence shown here is derived from an EMBL/GenBank/DDBJ whole genome shotgun (WGS) entry which is preliminary data.</text>
</comment>
<organism evidence="2 3">
    <name type="scientific">Amycolatopsis azurea DSM 43854</name>
    <dbReference type="NCBI Taxonomy" id="1238180"/>
    <lineage>
        <taxon>Bacteria</taxon>
        <taxon>Bacillati</taxon>
        <taxon>Actinomycetota</taxon>
        <taxon>Actinomycetes</taxon>
        <taxon>Pseudonocardiales</taxon>
        <taxon>Pseudonocardiaceae</taxon>
        <taxon>Amycolatopsis</taxon>
    </lineage>
</organism>
<gene>
    <name evidence="2" type="ORF">B0293_25555</name>
</gene>
<evidence type="ECO:0000313" key="3">
    <source>
        <dbReference type="Proteomes" id="UP000188551"/>
    </source>
</evidence>
<evidence type="ECO:0000256" key="1">
    <source>
        <dbReference type="SAM" id="MobiDB-lite"/>
    </source>
</evidence>
<feature type="region of interest" description="Disordered" evidence="1">
    <location>
        <begin position="84"/>
        <end position="103"/>
    </location>
</feature>
<proteinExistence type="predicted"/>
<reference evidence="2 3" key="1">
    <citation type="submission" date="2017-02" db="EMBL/GenBank/DDBJ databases">
        <title>Amycolatopsis azurea DSM 43854 draft genome.</title>
        <authorList>
            <person name="Mayilraj S."/>
        </authorList>
    </citation>
    <scope>NUCLEOTIDE SEQUENCE [LARGE SCALE GENOMIC DNA]</scope>
    <source>
        <strain evidence="2 3">DSM 43854</strain>
    </source>
</reference>
<dbReference type="Proteomes" id="UP000188551">
    <property type="component" value="Unassembled WGS sequence"/>
</dbReference>
<dbReference type="EMBL" id="MUXN01000020">
    <property type="protein sequence ID" value="OOC03650.1"/>
    <property type="molecule type" value="Genomic_DNA"/>
</dbReference>
<evidence type="ECO:0000313" key="2">
    <source>
        <dbReference type="EMBL" id="OOC03650.1"/>
    </source>
</evidence>
<accession>A0ABX3J8M4</accession>
<protein>
    <submittedName>
        <fullName evidence="2">Uncharacterized protein</fullName>
    </submittedName>
</protein>
<keyword evidence="3" id="KW-1185">Reference proteome</keyword>
<sequence length="103" mass="11305">MVINVWPMTEQSTPGSSYTAAVTWTAPLSEWLPDDDVVAAGSNRLTDGGTQRVGDNVGAGRQIVMQCQRFRAVQHYPHERVRDRLGTGFRAEPASRMQPACST</sequence>
<name>A0ABX3J8M4_9PSEU</name>